<reference evidence="1 2" key="1">
    <citation type="submission" date="2019-05" db="EMBL/GenBank/DDBJ databases">
        <authorList>
            <person name="Lee S.D."/>
        </authorList>
    </citation>
    <scope>NUCLEOTIDE SEQUENCE [LARGE SCALE GENOMIC DNA]</scope>
    <source>
        <strain evidence="1 2">C5-26</strain>
    </source>
</reference>
<dbReference type="AlphaFoldDB" id="A0A563E1Q5"/>
<name>A0A563E1Q5_9MICO</name>
<dbReference type="EMBL" id="VCQV01000013">
    <property type="protein sequence ID" value="TWP36229.1"/>
    <property type="molecule type" value="Genomic_DNA"/>
</dbReference>
<organism evidence="1 2">
    <name type="scientific">Leekyejoonella antrihumi</name>
    <dbReference type="NCBI Taxonomy" id="1660198"/>
    <lineage>
        <taxon>Bacteria</taxon>
        <taxon>Bacillati</taxon>
        <taxon>Actinomycetota</taxon>
        <taxon>Actinomycetes</taxon>
        <taxon>Micrococcales</taxon>
        <taxon>Dermacoccaceae</taxon>
        <taxon>Leekyejoonella</taxon>
    </lineage>
</organism>
<dbReference type="OrthoDB" id="3873597at2"/>
<evidence type="ECO:0000313" key="2">
    <source>
        <dbReference type="Proteomes" id="UP000320244"/>
    </source>
</evidence>
<dbReference type="RefSeq" id="WP_146316824.1">
    <property type="nucleotide sequence ID" value="NZ_VCQV01000013.1"/>
</dbReference>
<protein>
    <recommendedName>
        <fullName evidence="3">Recombinase A</fullName>
    </recommendedName>
</protein>
<evidence type="ECO:0000313" key="1">
    <source>
        <dbReference type="EMBL" id="TWP36229.1"/>
    </source>
</evidence>
<dbReference type="Proteomes" id="UP000320244">
    <property type="component" value="Unassembled WGS sequence"/>
</dbReference>
<accession>A0A563E1Q5</accession>
<reference evidence="1 2" key="2">
    <citation type="submission" date="2019-08" db="EMBL/GenBank/DDBJ databases">
        <title>Jejuicoccus antrihumi gen. nov., sp. nov., a new member of the family Dermacoccaceae isolated from a cave.</title>
        <authorList>
            <person name="Schumann P."/>
            <person name="Kim I.S."/>
        </authorList>
    </citation>
    <scope>NUCLEOTIDE SEQUENCE [LARGE SCALE GENOMIC DNA]</scope>
    <source>
        <strain evidence="1 2">C5-26</strain>
    </source>
</reference>
<comment type="caution">
    <text evidence="1">The sequence shown here is derived from an EMBL/GenBank/DDBJ whole genome shotgun (WGS) entry which is preliminary data.</text>
</comment>
<sequence>MLHPASATVADLHDLIERRDTSPSTVRLPVHPALADAFPTGLAAGTVYSLTGSTTLALALLAGPSQNGSWCAIVGLPDLGVEAAAGWGVDLDRLILVPDPDANQWVGAVAALAEITDVIVAAPSRITPGDLSRLAARLRSRQTTLVVTGPWPRAATVQATTVGWDGLGQGHGCLLRQHLRLDITERHEPRSIHLTLNPHQATPQSSPLAGSLQYFAGTPTVLPRPSSNTSRGPQ</sequence>
<keyword evidence="2" id="KW-1185">Reference proteome</keyword>
<evidence type="ECO:0008006" key="3">
    <source>
        <dbReference type="Google" id="ProtNLM"/>
    </source>
</evidence>
<proteinExistence type="predicted"/>
<gene>
    <name evidence="1" type="ORF">FGL98_11070</name>
</gene>